<dbReference type="GO" id="GO:0019068">
    <property type="term" value="P:virion assembly"/>
    <property type="evidence" value="ECO:0007669"/>
    <property type="project" value="InterPro"/>
</dbReference>
<gene>
    <name evidence="1" type="ORF">CK621_11740</name>
</gene>
<comment type="caution">
    <text evidence="1">The sequence shown here is derived from an EMBL/GenBank/DDBJ whole genome shotgun (WGS) entry which is preliminary data.</text>
</comment>
<dbReference type="Proteomes" id="UP000218439">
    <property type="component" value="Unassembled WGS sequence"/>
</dbReference>
<organism evidence="1 2">
    <name type="scientific">Vandammella animalimorsus</name>
    <dbReference type="NCBI Taxonomy" id="2029117"/>
    <lineage>
        <taxon>Bacteria</taxon>
        <taxon>Pseudomonadati</taxon>
        <taxon>Pseudomonadota</taxon>
        <taxon>Betaproteobacteria</taxon>
        <taxon>Burkholderiales</taxon>
        <taxon>Comamonadaceae</taxon>
        <taxon>Vandammella</taxon>
    </lineage>
</organism>
<dbReference type="EMBL" id="NSJE01000021">
    <property type="protein sequence ID" value="PAT41984.1"/>
    <property type="molecule type" value="Genomic_DNA"/>
</dbReference>
<dbReference type="Pfam" id="PF05354">
    <property type="entry name" value="Phage_attach"/>
    <property type="match status" value="1"/>
</dbReference>
<dbReference type="InterPro" id="IPR008018">
    <property type="entry name" value="Phage_tail_attach_FII"/>
</dbReference>
<evidence type="ECO:0000313" key="2">
    <source>
        <dbReference type="Proteomes" id="UP000218439"/>
    </source>
</evidence>
<dbReference type="RefSeq" id="WP_095552555.1">
    <property type="nucleotide sequence ID" value="NZ_NSJE01000021.1"/>
</dbReference>
<reference evidence="1 2" key="1">
    <citation type="submission" date="2017-08" db="EMBL/GenBank/DDBJ databases">
        <title>WGS of Clinical strains of the CDC Group NO-1 linked to zoonotic infections in humans.</title>
        <authorList>
            <person name="Bernier A.-M."/>
            <person name="Bernard K."/>
        </authorList>
    </citation>
    <scope>NUCLEOTIDE SEQUENCE [LARGE SCALE GENOMIC DNA]</scope>
    <source>
        <strain evidence="1 2">NML120219</strain>
    </source>
</reference>
<dbReference type="AlphaFoldDB" id="A0A2A2AW92"/>
<sequence>MSLIERLYQSAANAGLTVPCRWTPAGGGLSRTRQVGFAAPSDTVLSGLALDTDYAITCPASAFPQLAVGDTVRIAGQHYQVRDVRSLGDGSEVRASLTRL</sequence>
<proteinExistence type="predicted"/>
<evidence type="ECO:0000313" key="1">
    <source>
        <dbReference type="EMBL" id="PAT41984.1"/>
    </source>
</evidence>
<name>A0A2A2AW92_9BURK</name>
<protein>
    <submittedName>
        <fullName evidence="1">Uncharacterized protein</fullName>
    </submittedName>
</protein>
<accession>A0A2A2AW92</accession>